<evidence type="ECO:0000313" key="4">
    <source>
        <dbReference type="Proteomes" id="UP000295709"/>
    </source>
</evidence>
<evidence type="ECO:0008006" key="5">
    <source>
        <dbReference type="Google" id="ProtNLM"/>
    </source>
</evidence>
<dbReference type="OrthoDB" id="1120813at2"/>
<sequence length="207" mass="24413">MKHIIFLFLLIVVSCKKSENRKEKVIPKDGTLDLKYEVLNQLISETESEEKFTDSYVYNISLMPISLEIPINTSELPPPPPGFGIRLNYDSIFISKDSAYYRNEMQIFKNFKFDKNKISKNLQFTTDEELFKLSQNRKSDFWTEFHKKYGIKCMQSFSVPFFNKDKTKCVVQHSFSCGYLNGRGYTAIYKKVDGKWIEVRTFDHWIS</sequence>
<gene>
    <name evidence="2" type="ORF">BCF50_2484</name>
    <name evidence="1" type="ORF">EGI05_17150</name>
</gene>
<dbReference type="PROSITE" id="PS51257">
    <property type="entry name" value="PROKAR_LIPOPROTEIN"/>
    <property type="match status" value="1"/>
</dbReference>
<dbReference type="EMBL" id="SOQW01000003">
    <property type="protein sequence ID" value="TDX91354.1"/>
    <property type="molecule type" value="Genomic_DNA"/>
</dbReference>
<organism evidence="1 3">
    <name type="scientific">Chryseobacterium daecheongense</name>
    <dbReference type="NCBI Taxonomy" id="192389"/>
    <lineage>
        <taxon>Bacteria</taxon>
        <taxon>Pseudomonadati</taxon>
        <taxon>Bacteroidota</taxon>
        <taxon>Flavobacteriia</taxon>
        <taxon>Flavobacteriales</taxon>
        <taxon>Weeksellaceae</taxon>
        <taxon>Chryseobacterium group</taxon>
        <taxon>Chryseobacterium</taxon>
    </lineage>
</organism>
<evidence type="ECO:0000313" key="3">
    <source>
        <dbReference type="Proteomes" id="UP000269375"/>
    </source>
</evidence>
<dbReference type="RefSeq" id="WP_123264231.1">
    <property type="nucleotide sequence ID" value="NZ_RJTX01000004.1"/>
</dbReference>
<reference evidence="2 4" key="2">
    <citation type="submission" date="2019-03" db="EMBL/GenBank/DDBJ databases">
        <title>Genomic Encyclopedia of Archaeal and Bacterial Type Strains, Phase II (KMG-II): from individual species to whole genera.</title>
        <authorList>
            <person name="Goeker M."/>
        </authorList>
    </citation>
    <scope>NUCLEOTIDE SEQUENCE [LARGE SCALE GENOMIC DNA]</scope>
    <source>
        <strain evidence="2 4">DSM 15235</strain>
    </source>
</reference>
<dbReference type="Proteomes" id="UP000269375">
    <property type="component" value="Unassembled WGS sequence"/>
</dbReference>
<protein>
    <recommendedName>
        <fullName evidence="5">Lipoprotein</fullName>
    </recommendedName>
</protein>
<dbReference type="AlphaFoldDB" id="A0A3N0VTZ8"/>
<evidence type="ECO:0000313" key="2">
    <source>
        <dbReference type="EMBL" id="TDX91354.1"/>
    </source>
</evidence>
<dbReference type="EMBL" id="RJTX01000004">
    <property type="protein sequence ID" value="ROH96225.1"/>
    <property type="molecule type" value="Genomic_DNA"/>
</dbReference>
<evidence type="ECO:0000313" key="1">
    <source>
        <dbReference type="EMBL" id="ROH96225.1"/>
    </source>
</evidence>
<dbReference type="Proteomes" id="UP000295709">
    <property type="component" value="Unassembled WGS sequence"/>
</dbReference>
<comment type="caution">
    <text evidence="1">The sequence shown here is derived from an EMBL/GenBank/DDBJ whole genome shotgun (WGS) entry which is preliminary data.</text>
</comment>
<name>A0A3N0VTZ8_9FLAO</name>
<accession>A0A3N0VTZ8</accession>
<proteinExistence type="predicted"/>
<keyword evidence="4" id="KW-1185">Reference proteome</keyword>
<reference evidence="1 3" key="1">
    <citation type="submission" date="2018-11" db="EMBL/GenBank/DDBJ databases">
        <title>Proposal to divide the Flavobacteriaceae and reorganize its genera based on Amino Acid Identity values calculated from whole genome sequences.</title>
        <authorList>
            <person name="Nicholson A.C."/>
            <person name="Gulvik C.A."/>
            <person name="Whitney A.M."/>
            <person name="Humrighouse B.W."/>
            <person name="Bell M."/>
            <person name="Holmes B."/>
            <person name="Steigerwalt A."/>
            <person name="Villarma A."/>
            <person name="Sheth M."/>
            <person name="Batra D."/>
            <person name="Pryor J."/>
            <person name="Bernardet J.-F."/>
            <person name="Hugo C."/>
            <person name="Kampfer P."/>
            <person name="Newman J."/>
            <person name="Mcquiston J.R."/>
        </authorList>
    </citation>
    <scope>NUCLEOTIDE SEQUENCE [LARGE SCALE GENOMIC DNA]</scope>
    <source>
        <strain evidence="1 3">DSM 15235</strain>
    </source>
</reference>